<feature type="transmembrane region" description="Helical" evidence="5">
    <location>
        <begin position="632"/>
        <end position="653"/>
    </location>
</feature>
<feature type="domain" description="Ion transport" evidence="6">
    <location>
        <begin position="1127"/>
        <end position="1415"/>
    </location>
</feature>
<feature type="domain" description="Ion transport" evidence="6">
    <location>
        <begin position="1466"/>
        <end position="1739"/>
    </location>
</feature>
<feature type="transmembrane region" description="Helical" evidence="5">
    <location>
        <begin position="1128"/>
        <end position="1146"/>
    </location>
</feature>
<feature type="transmembrane region" description="Helical" evidence="5">
    <location>
        <begin position="1500"/>
        <end position="1520"/>
    </location>
</feature>
<feature type="transmembrane region" description="Helical" evidence="5">
    <location>
        <begin position="1263"/>
        <end position="1282"/>
    </location>
</feature>
<dbReference type="FunFam" id="1.10.287.70:FF:000061">
    <property type="entry name" value="Sodium leak channel non-selective protein"/>
    <property type="match status" value="1"/>
</dbReference>
<evidence type="ECO:0000256" key="3">
    <source>
        <dbReference type="ARBA" id="ARBA00022989"/>
    </source>
</evidence>
<dbReference type="GO" id="GO:0032230">
    <property type="term" value="P:positive regulation of synaptic transmission, GABAergic"/>
    <property type="evidence" value="ECO:0007669"/>
    <property type="project" value="TreeGrafter"/>
</dbReference>
<evidence type="ECO:0000256" key="4">
    <source>
        <dbReference type="ARBA" id="ARBA00023136"/>
    </source>
</evidence>
<feature type="transmembrane region" description="Helical" evidence="5">
    <location>
        <begin position="1166"/>
        <end position="1189"/>
    </location>
</feature>
<reference evidence="7" key="1">
    <citation type="journal article" date="2014" name="Nat. Genet.">
        <title>Genome and transcriptome of the porcine whipworm Trichuris suis.</title>
        <authorList>
            <person name="Jex A.R."/>
            <person name="Nejsum P."/>
            <person name="Schwarz E.M."/>
            <person name="Hu L."/>
            <person name="Young N.D."/>
            <person name="Hall R.S."/>
            <person name="Korhonen P.K."/>
            <person name="Liao S."/>
            <person name="Thamsborg S."/>
            <person name="Xia J."/>
            <person name="Xu P."/>
            <person name="Wang S."/>
            <person name="Scheerlinck J.P."/>
            <person name="Hofmann A."/>
            <person name="Sternberg P.W."/>
            <person name="Wang J."/>
            <person name="Gasser R.B."/>
        </authorList>
    </citation>
    <scope>NUCLEOTIDE SEQUENCE [LARGE SCALE GENOMIC DNA]</scope>
    <source>
        <strain evidence="7">DCEP-RM93F</strain>
    </source>
</reference>
<feature type="transmembrane region" description="Helical" evidence="5">
    <location>
        <begin position="1579"/>
        <end position="1596"/>
    </location>
</feature>
<dbReference type="GO" id="GO:0032224">
    <property type="term" value="P:positive regulation of synaptic transmission, cholinergic"/>
    <property type="evidence" value="ECO:0007669"/>
    <property type="project" value="TreeGrafter"/>
</dbReference>
<feature type="transmembrane region" description="Helical" evidence="5">
    <location>
        <begin position="1705"/>
        <end position="1728"/>
    </location>
</feature>
<dbReference type="InterPro" id="IPR005821">
    <property type="entry name" value="Ion_trans_dom"/>
</dbReference>
<keyword evidence="3 5" id="KW-1133">Transmembrane helix</keyword>
<comment type="subcellular location">
    <subcellularLocation>
        <location evidence="1">Membrane</location>
        <topology evidence="1">Multi-pass membrane protein</topology>
    </subcellularLocation>
</comment>
<feature type="transmembrane region" description="Helical" evidence="5">
    <location>
        <begin position="599"/>
        <end position="620"/>
    </location>
</feature>
<gene>
    <name evidence="7" type="ORF">M514_10041</name>
</gene>
<dbReference type="Gene3D" id="1.10.238.10">
    <property type="entry name" value="EF-hand"/>
    <property type="match status" value="1"/>
</dbReference>
<dbReference type="Proteomes" id="UP000030758">
    <property type="component" value="Unassembled WGS sequence"/>
</dbReference>
<feature type="transmembrane region" description="Helical" evidence="5">
    <location>
        <begin position="1549"/>
        <end position="1567"/>
    </location>
</feature>
<dbReference type="GO" id="GO:0005886">
    <property type="term" value="C:plasma membrane"/>
    <property type="evidence" value="ECO:0007669"/>
    <property type="project" value="TreeGrafter"/>
</dbReference>
<evidence type="ECO:0000259" key="6">
    <source>
        <dbReference type="Pfam" id="PF00520"/>
    </source>
</evidence>
<dbReference type="GO" id="GO:0005261">
    <property type="term" value="F:monoatomic cation channel activity"/>
    <property type="evidence" value="ECO:0007669"/>
    <property type="project" value="InterPro"/>
</dbReference>
<feature type="domain" description="Ion transport" evidence="6">
    <location>
        <begin position="244"/>
        <end position="545"/>
    </location>
</feature>
<dbReference type="SUPFAM" id="SSF81324">
    <property type="entry name" value="Voltage-gated potassium channels"/>
    <property type="match status" value="4"/>
</dbReference>
<feature type="transmembrane region" description="Helical" evidence="5">
    <location>
        <begin position="807"/>
        <end position="831"/>
    </location>
</feature>
<dbReference type="PANTHER" id="PTHR46141">
    <property type="entry name" value="SODIUM LEAK CHANNEL NON-SELECTIVE PROTEIN"/>
    <property type="match status" value="1"/>
</dbReference>
<dbReference type="Pfam" id="PF00520">
    <property type="entry name" value="Ion_trans"/>
    <property type="match status" value="4"/>
</dbReference>
<dbReference type="Gene3D" id="1.20.120.350">
    <property type="entry name" value="Voltage-gated potassium channels. Chain C"/>
    <property type="match status" value="4"/>
</dbReference>
<sequence>MFMLLSGSREFLYSGLKLVLCRRLWLSQNSSSYISSVAYNPPFGCASKVSKIRFPSLLLPIFATRMNARFRYSKGSRLMSIAGKHRRESEGKGGGRYVDIRVTPRRQYKKAAIKAARLYTVIWRRWKTKRRNDKDIVAPVHTSAANQIVHRVLVRIAHYQPVAHCCDEENQEGKQEFAQLGQSLNILRSWSVLPSKHQITKAAAISSAMLARKQSYKGVETLTADHPFDSGKEAADVRWYDRKISKTFMITACLLSLISVSLNTPSTFESLPHLQLVTYTIDVLITLLFTVEAAIKIKHKGFLRENVGYLHDRWCQFDFFMVICHWISVLTETTELLLNFFPNFFHREEHNSYIRLLGLLRAPRPLILVRMIRSLLKIQLPRNRISQIFKRSSQQVYNVTIFFLFFMSLYAILGVQFFGRMDYHCVKSGTDPRNVSIRDLAIPDTYCSPDDSGYQCPKGMQCVRLKLSDSIEGYYGMFNDFAHSVFSVYMAASQEGWVYVMYDCIDSLPSWKAFFYFTTLIFFLAWLVKNVFIAVITETFAEIRVQFSQMWGSRERLTDVEIRQILEKKENAWRLIALDAKMPKGWAPKILLDFHGSTAFQIIIMVLVLSNAFIHASFVHKHDGSDLRRKQIYYYIECGFTLFFDLECLFKIWCLTWHGYICRGLHKFEFILCVGSTLNIIKPLYDMNVFTYCQVFRVLRLIKTFPMLEDFVYKASCSSVFLVGTFAAFQIFGPGKKLGGIILFTVALLLLTSSISLQLFCFVYNLDRFTTLPQAIMSMFQIMTQEEWTEVVVETMRAVGDKLSPLVAIYFVTYHLLVTLIVLSLFVAVILDNLEMDEELKKVKQLKAREHTTSARTKLPLRLRVFTHFPDRPQMVTVKRIPSEFPLPKIRDSFTKQYANDEQNDGEDEHEKIRSGVRKAINDRVRMLRIRRRAKIRQTGHLSTITGINCVLNDSNRTRILLTDSFGMLPVLNRSVGRKVSSNELRGFAKSLFVSLKEWRKGPKAQGTASGATLKQLYHHLKENGDLFSPDEYSEGKTKVQGEIDIKAIQQKKRQAEMARSRLQEEMKENHPFFDRPLFVLDRENKLRKICQLIVYAKYMPVKTDPTTQKPVQLKYQELRELLGMMTYLDWTMFFLTCVSCISMFFEKPWPLDGRHLIMNNGYIQIADYIFVIGMTFELLLKVFANGLFFTPKAVIRDFGGVLTVFIYTTSLIFLIWMPKDVRPSSGAQLLMVFRAMRPLRIYTLVPHIRRVVVELFRGFREILLVTILLVVLMFIFASYGVQIAGGKLAKCNDLTIKTRKECVGYFYQYVQVTKLNIPGQGDPKLHPKWLVPRIWANPRNFNFDHIGNAMLALFEILSFKGWTVMRDVILDRLGAVCFMSFLIWAAIFVHLYVFIGCMIGLTLFVGVVIANYTENRGTALLTVDQRRWNDLKNRLKMAQPLFVPPRPPESSKFRKFMYDLSMSLYFKRFFTICVLLNSMLLFVPWSVEEEEHPETKDTLKALIALSAIFTLLFFVEVFYQRPFHFHLIICKIVAFTHRGFWQSFRNRIDLIITLLGLAWCLLHFFVALPTEKKNLREITYMFGYGIVVLRFFTIVGRHTTLKMLMLTVVMSMFRSFFIIMAMFLLMLFYAYAGVILFGMVKYGQAVNRHANFRSATNALTVLFRIVTGEDWNEIMHDCMRSPPSCYYHEGAVLWETDCGNYHGAVIYFCSFYLTITYIVLNLLVAIIMENFSLFYSSEEDALLSYADIRNFQNVWNIVDKEQKGCIPVRRVKFLLHLLKGRLEVDPEKDRVLFKHMCYEMEQLRNAEEVTFHDVLSMLSYRSVDIRKHLQLEELVQREELEYMIEEDVAKLTIRSWLEKCLRRMQQNFSIINSLRAATAGLLEAAEQVEANKIEPPKIVPAPKAVQRGSVTNAIAESTKRLMSAIRGSHERINGRSASIKLRSKPLTGVAENAEDSIQPEPSPIHVRSSSHSNLLASNAQHAVLQQEYLAELSDVKNWWNEAIANLINNSAKCVRFQSDMENRAIRLTFLNNTSR</sequence>
<feature type="transmembrane region" description="Helical" evidence="5">
    <location>
        <begin position="1201"/>
        <end position="1218"/>
    </location>
</feature>
<dbReference type="InterPro" id="IPR027359">
    <property type="entry name" value="Volt_channel_dom_sf"/>
</dbReference>
<protein>
    <recommendedName>
        <fullName evidence="6">Ion transport domain-containing protein</fullName>
    </recommendedName>
</protein>
<organism evidence="7">
    <name type="scientific">Trichuris suis</name>
    <name type="common">pig whipworm</name>
    <dbReference type="NCBI Taxonomy" id="68888"/>
    <lineage>
        <taxon>Eukaryota</taxon>
        <taxon>Metazoa</taxon>
        <taxon>Ecdysozoa</taxon>
        <taxon>Nematoda</taxon>
        <taxon>Enoplea</taxon>
        <taxon>Dorylaimia</taxon>
        <taxon>Trichinellida</taxon>
        <taxon>Trichuridae</taxon>
        <taxon>Trichuris</taxon>
    </lineage>
</organism>
<feature type="transmembrane region" description="Helical" evidence="5">
    <location>
        <begin position="396"/>
        <end position="418"/>
    </location>
</feature>
<feature type="transmembrane region" description="Helical" evidence="5">
    <location>
        <begin position="741"/>
        <end position="766"/>
    </location>
</feature>
<evidence type="ECO:0000256" key="5">
    <source>
        <dbReference type="SAM" id="Phobius"/>
    </source>
</evidence>
<feature type="transmembrane region" description="Helical" evidence="5">
    <location>
        <begin position="1370"/>
        <end position="1388"/>
    </location>
</feature>
<feature type="transmembrane region" description="Helical" evidence="5">
    <location>
        <begin position="1617"/>
        <end position="1641"/>
    </location>
</feature>
<keyword evidence="2 5" id="KW-0812">Transmembrane</keyword>
<feature type="transmembrane region" description="Helical" evidence="5">
    <location>
        <begin position="514"/>
        <end position="536"/>
    </location>
</feature>
<dbReference type="PANTHER" id="PTHR46141:SF1">
    <property type="entry name" value="SODIUM LEAK CHANNEL NALCN"/>
    <property type="match status" value="1"/>
</dbReference>
<evidence type="ECO:0000313" key="7">
    <source>
        <dbReference type="EMBL" id="KFD68879.1"/>
    </source>
</evidence>
<dbReference type="Gene3D" id="1.10.287.70">
    <property type="match status" value="4"/>
</dbReference>
<accession>A0A085NHD3</accession>
<dbReference type="InterPro" id="IPR028823">
    <property type="entry name" value="NALCN"/>
</dbReference>
<feature type="transmembrane region" description="Helical" evidence="5">
    <location>
        <begin position="711"/>
        <end position="729"/>
    </location>
</feature>
<dbReference type="EMBL" id="KL367500">
    <property type="protein sequence ID" value="KFD68879.1"/>
    <property type="molecule type" value="Genomic_DNA"/>
</dbReference>
<feature type="transmembrane region" description="Helical" evidence="5">
    <location>
        <begin position="1465"/>
        <end position="1488"/>
    </location>
</feature>
<evidence type="ECO:0000256" key="2">
    <source>
        <dbReference type="ARBA" id="ARBA00022692"/>
    </source>
</evidence>
<name>A0A085NHD3_9BILA</name>
<proteinExistence type="predicted"/>
<feature type="transmembrane region" description="Helical" evidence="5">
    <location>
        <begin position="1394"/>
        <end position="1413"/>
    </location>
</feature>
<keyword evidence="4 5" id="KW-0472">Membrane</keyword>
<feature type="domain" description="Ion transport" evidence="6">
    <location>
        <begin position="598"/>
        <end position="838"/>
    </location>
</feature>
<dbReference type="FunFam" id="1.20.120.350:FF:000030">
    <property type="entry name" value="sodium leak channel non-selective protein"/>
    <property type="match status" value="1"/>
</dbReference>
<evidence type="ECO:0000256" key="1">
    <source>
        <dbReference type="ARBA" id="ARBA00004141"/>
    </source>
</evidence>